<dbReference type="PANTHER" id="PTHR33064">
    <property type="entry name" value="POL PROTEIN"/>
    <property type="match status" value="1"/>
</dbReference>
<keyword evidence="3" id="KW-1185">Reference proteome</keyword>
<protein>
    <recommendedName>
        <fullName evidence="1">Reverse transcriptase domain-containing protein</fullName>
    </recommendedName>
</protein>
<dbReference type="PANTHER" id="PTHR33064:SF29">
    <property type="entry name" value="PEPTIDASE A2 DOMAIN-CONTAINING PROTEIN-RELATED"/>
    <property type="match status" value="1"/>
</dbReference>
<dbReference type="Proteomes" id="UP000245119">
    <property type="component" value="Linkage Group LG7"/>
</dbReference>
<dbReference type="CDD" id="cd01647">
    <property type="entry name" value="RT_LTR"/>
    <property type="match status" value="1"/>
</dbReference>
<dbReference type="OrthoDB" id="10051443at2759"/>
<dbReference type="Pfam" id="PF00078">
    <property type="entry name" value="RVT_1"/>
    <property type="match status" value="1"/>
</dbReference>
<dbReference type="FunFam" id="3.30.70.270:FF:000003">
    <property type="entry name" value="Transposon Ty3-G Gag-Pol polyprotein"/>
    <property type="match status" value="1"/>
</dbReference>
<dbReference type="AlphaFoldDB" id="A0A2T7P0R7"/>
<dbReference type="STRING" id="400727.A0A2T7P0R7"/>
<sequence>MPFGLKTAEAVFSRAMSRLLQPLGRSDVDNFIDDILIATETWEQHVEAMEAVLSRLDEANISARPSKCYIGFTELSYLGHTVGNGKLRP</sequence>
<comment type="caution">
    <text evidence="2">The sequence shown here is derived from an EMBL/GenBank/DDBJ whole genome shotgun (WGS) entry which is preliminary data.</text>
</comment>
<feature type="domain" description="Reverse transcriptase" evidence="1">
    <location>
        <begin position="1"/>
        <end position="82"/>
    </location>
</feature>
<dbReference type="InterPro" id="IPR043502">
    <property type="entry name" value="DNA/RNA_pol_sf"/>
</dbReference>
<dbReference type="Gene3D" id="3.30.70.270">
    <property type="match status" value="1"/>
</dbReference>
<name>A0A2T7P0R7_POMCA</name>
<dbReference type="PROSITE" id="PS50878">
    <property type="entry name" value="RT_POL"/>
    <property type="match status" value="1"/>
</dbReference>
<gene>
    <name evidence="2" type="ORF">C0Q70_12167</name>
</gene>
<proteinExistence type="predicted"/>
<dbReference type="InterPro" id="IPR000477">
    <property type="entry name" value="RT_dom"/>
</dbReference>
<evidence type="ECO:0000313" key="3">
    <source>
        <dbReference type="Proteomes" id="UP000245119"/>
    </source>
</evidence>
<reference evidence="2 3" key="1">
    <citation type="submission" date="2018-04" db="EMBL/GenBank/DDBJ databases">
        <title>The genome of golden apple snail Pomacea canaliculata provides insight into stress tolerance and invasive adaptation.</title>
        <authorList>
            <person name="Liu C."/>
            <person name="Liu B."/>
            <person name="Ren Y."/>
            <person name="Zhang Y."/>
            <person name="Wang H."/>
            <person name="Li S."/>
            <person name="Jiang F."/>
            <person name="Yin L."/>
            <person name="Zhang G."/>
            <person name="Qian W."/>
            <person name="Fan W."/>
        </authorList>
    </citation>
    <scope>NUCLEOTIDE SEQUENCE [LARGE SCALE GENOMIC DNA]</scope>
    <source>
        <strain evidence="2">SZHN2017</strain>
        <tissue evidence="2">Muscle</tissue>
    </source>
</reference>
<evidence type="ECO:0000259" key="1">
    <source>
        <dbReference type="PROSITE" id="PS50878"/>
    </source>
</evidence>
<organism evidence="2 3">
    <name type="scientific">Pomacea canaliculata</name>
    <name type="common">Golden apple snail</name>
    <dbReference type="NCBI Taxonomy" id="400727"/>
    <lineage>
        <taxon>Eukaryota</taxon>
        <taxon>Metazoa</taxon>
        <taxon>Spiralia</taxon>
        <taxon>Lophotrochozoa</taxon>
        <taxon>Mollusca</taxon>
        <taxon>Gastropoda</taxon>
        <taxon>Caenogastropoda</taxon>
        <taxon>Architaenioglossa</taxon>
        <taxon>Ampullarioidea</taxon>
        <taxon>Ampullariidae</taxon>
        <taxon>Pomacea</taxon>
    </lineage>
</organism>
<dbReference type="InterPro" id="IPR051320">
    <property type="entry name" value="Viral_Replic_Matur_Polypro"/>
</dbReference>
<dbReference type="InterPro" id="IPR043128">
    <property type="entry name" value="Rev_trsase/Diguanyl_cyclase"/>
</dbReference>
<dbReference type="SUPFAM" id="SSF56672">
    <property type="entry name" value="DNA/RNA polymerases"/>
    <property type="match status" value="1"/>
</dbReference>
<evidence type="ECO:0000313" key="2">
    <source>
        <dbReference type="EMBL" id="PVD27017.1"/>
    </source>
</evidence>
<accession>A0A2T7P0R7</accession>
<dbReference type="EMBL" id="PZQS01000007">
    <property type="protein sequence ID" value="PVD27017.1"/>
    <property type="molecule type" value="Genomic_DNA"/>
</dbReference>